<evidence type="ECO:0000313" key="1">
    <source>
        <dbReference type="EMBL" id="CCI41068.1"/>
    </source>
</evidence>
<sequence length="100" mass="11403">MCFNTTFYVSDAEGANIKWWDMLIRNPIRHLSSKCFQAGTNHTNKNIMMQHPNRAEAEFLLSLDNVLVVKGKEKGSTSELDLAKMEVVAKMAKMHLSLFE</sequence>
<reference evidence="1 2" key="1">
    <citation type="submission" date="2012-05" db="EMBL/GenBank/DDBJ databases">
        <title>Recombination and specialization in a pathogen metapopulation.</title>
        <authorList>
            <person name="Gardiner A."/>
            <person name="Kemen E."/>
            <person name="Schultz-Larsen T."/>
            <person name="MacLean D."/>
            <person name="Van Oosterhout C."/>
            <person name="Jones J.D.G."/>
        </authorList>
    </citation>
    <scope>NUCLEOTIDE SEQUENCE [LARGE SCALE GENOMIC DNA]</scope>
    <source>
        <strain evidence="1 2">Ac Nc2</strain>
    </source>
</reference>
<dbReference type="InParanoid" id="A0A024G2I6"/>
<name>A0A024G2I6_9STRA</name>
<dbReference type="EMBL" id="CAIX01000014">
    <property type="protein sequence ID" value="CCI41068.1"/>
    <property type="molecule type" value="Genomic_DNA"/>
</dbReference>
<dbReference type="Proteomes" id="UP000053237">
    <property type="component" value="Unassembled WGS sequence"/>
</dbReference>
<protein>
    <submittedName>
        <fullName evidence="1">Uncharacterized protein</fullName>
    </submittedName>
</protein>
<evidence type="ECO:0000313" key="2">
    <source>
        <dbReference type="Proteomes" id="UP000053237"/>
    </source>
</evidence>
<dbReference type="OrthoDB" id="165806at2759"/>
<dbReference type="AlphaFoldDB" id="A0A024G2I6"/>
<organism evidence="1 2">
    <name type="scientific">Albugo candida</name>
    <dbReference type="NCBI Taxonomy" id="65357"/>
    <lineage>
        <taxon>Eukaryota</taxon>
        <taxon>Sar</taxon>
        <taxon>Stramenopiles</taxon>
        <taxon>Oomycota</taxon>
        <taxon>Peronosporomycetes</taxon>
        <taxon>Albuginales</taxon>
        <taxon>Albuginaceae</taxon>
        <taxon>Albugo</taxon>
    </lineage>
</organism>
<keyword evidence="2" id="KW-1185">Reference proteome</keyword>
<proteinExistence type="predicted"/>
<comment type="caution">
    <text evidence="1">The sequence shown here is derived from an EMBL/GenBank/DDBJ whole genome shotgun (WGS) entry which is preliminary data.</text>
</comment>
<gene>
    <name evidence="1" type="ORF">BN9_018520</name>
</gene>
<accession>A0A024G2I6</accession>